<evidence type="ECO:0000313" key="11">
    <source>
        <dbReference type="Proteomes" id="UP000195913"/>
    </source>
</evidence>
<evidence type="ECO:0000256" key="8">
    <source>
        <dbReference type="RuleBase" id="RU361270"/>
    </source>
</evidence>
<dbReference type="CDD" id="cd05822">
    <property type="entry name" value="TLP_HIUase"/>
    <property type="match status" value="1"/>
</dbReference>
<organism evidence="10 11">
    <name type="scientific">Arthrobacter rhombi</name>
    <dbReference type="NCBI Taxonomy" id="71253"/>
    <lineage>
        <taxon>Bacteria</taxon>
        <taxon>Bacillati</taxon>
        <taxon>Actinomycetota</taxon>
        <taxon>Actinomycetes</taxon>
        <taxon>Micrococcales</taxon>
        <taxon>Micrococcaceae</taxon>
        <taxon>Arthrobacter</taxon>
    </lineage>
</organism>
<comment type="function">
    <text evidence="2">Catalyzes the hydrolysis of 5-hydroxyisourate (HIU) to 2-oxo-4-hydroxy-4-carboxy-5-ureidoimidazoline (OHCU).</text>
</comment>
<keyword evidence="6 8" id="KW-0378">Hydrolase</keyword>
<dbReference type="Proteomes" id="UP000195913">
    <property type="component" value="Unassembled WGS sequence"/>
</dbReference>
<dbReference type="SUPFAM" id="SSF49472">
    <property type="entry name" value="Transthyretin (synonym: prealbumin)"/>
    <property type="match status" value="1"/>
</dbReference>
<dbReference type="InterPro" id="IPR036817">
    <property type="entry name" value="Transthyretin/HIU_hydrolase_sf"/>
</dbReference>
<protein>
    <recommendedName>
        <fullName evidence="8">5-hydroxyisourate hydrolase</fullName>
        <shortName evidence="8">HIU hydrolase</shortName>
        <shortName evidence="8">HIUHase</shortName>
        <ecNumber evidence="8">3.5.2.17</ecNumber>
    </recommendedName>
</protein>
<evidence type="ECO:0000256" key="4">
    <source>
        <dbReference type="ARBA" id="ARBA00011881"/>
    </source>
</evidence>
<feature type="binding site" evidence="7">
    <location>
        <position position="115"/>
    </location>
    <ligand>
        <name>substrate</name>
    </ligand>
</feature>
<feature type="binding site" evidence="7">
    <location>
        <position position="52"/>
    </location>
    <ligand>
        <name>substrate</name>
    </ligand>
</feature>
<evidence type="ECO:0000259" key="9">
    <source>
        <dbReference type="Pfam" id="PF00576"/>
    </source>
</evidence>
<evidence type="ECO:0000256" key="5">
    <source>
        <dbReference type="ARBA" id="ARBA00022631"/>
    </source>
</evidence>
<dbReference type="InterPro" id="IPR014306">
    <property type="entry name" value="Hydroxyisourate_hydrolase"/>
</dbReference>
<dbReference type="AlphaFoldDB" id="A0A1R4ESE7"/>
<dbReference type="InterPro" id="IPR023416">
    <property type="entry name" value="Transthyretin/HIU_hydrolase_d"/>
</dbReference>
<gene>
    <name evidence="10" type="ORF">FM101_00530</name>
</gene>
<dbReference type="NCBIfam" id="TIGR02962">
    <property type="entry name" value="hdxy_isourate"/>
    <property type="match status" value="1"/>
</dbReference>
<dbReference type="RefSeq" id="WP_086993901.1">
    <property type="nucleotide sequence ID" value="NZ_FUHW01000003.1"/>
</dbReference>
<dbReference type="GO" id="GO:0006144">
    <property type="term" value="P:purine nucleobase metabolic process"/>
    <property type="evidence" value="ECO:0007669"/>
    <property type="project" value="UniProtKB-KW"/>
</dbReference>
<dbReference type="EMBL" id="FUHW01000003">
    <property type="protein sequence ID" value="SJM46598.1"/>
    <property type="molecule type" value="Genomic_DNA"/>
</dbReference>
<evidence type="ECO:0000256" key="3">
    <source>
        <dbReference type="ARBA" id="ARBA00009850"/>
    </source>
</evidence>
<keyword evidence="11" id="KW-1185">Reference proteome</keyword>
<sequence length="118" mass="12570">MSAAASERSHITTHILDTGTGRPASGVKATLEAKQASGWQEIGSGSTDQDGRINNLGPVAVEVGQYRITFDTGAYFGKTGTETFFPEVALGFVVADETQHYHVPLLISPFAYSTYRGS</sequence>
<feature type="domain" description="Transthyretin/hydroxyisourate hydrolase" evidence="9">
    <location>
        <begin position="11"/>
        <end position="117"/>
    </location>
</feature>
<dbReference type="InterPro" id="IPR000895">
    <property type="entry name" value="Transthyretin/HIU_hydrolase"/>
</dbReference>
<dbReference type="Pfam" id="PF00576">
    <property type="entry name" value="Transthyretin"/>
    <property type="match status" value="1"/>
</dbReference>
<dbReference type="PANTHER" id="PTHR10395:SF7">
    <property type="entry name" value="5-HYDROXYISOURATE HYDROLASE"/>
    <property type="match status" value="1"/>
</dbReference>
<evidence type="ECO:0000256" key="6">
    <source>
        <dbReference type="ARBA" id="ARBA00022801"/>
    </source>
</evidence>
<comment type="catalytic activity">
    <reaction evidence="1 8">
        <text>5-hydroxyisourate + H2O = 5-hydroxy-2-oxo-4-ureido-2,5-dihydro-1H-imidazole-5-carboxylate + H(+)</text>
        <dbReference type="Rhea" id="RHEA:23736"/>
        <dbReference type="ChEBI" id="CHEBI:15377"/>
        <dbReference type="ChEBI" id="CHEBI:15378"/>
        <dbReference type="ChEBI" id="CHEBI:18072"/>
        <dbReference type="ChEBI" id="CHEBI:58639"/>
        <dbReference type="EC" id="3.5.2.17"/>
    </reaction>
</comment>
<dbReference type="PRINTS" id="PR00189">
    <property type="entry name" value="TRNSTHYRETIN"/>
</dbReference>
<dbReference type="EC" id="3.5.2.17" evidence="8"/>
<evidence type="ECO:0000256" key="1">
    <source>
        <dbReference type="ARBA" id="ARBA00001043"/>
    </source>
</evidence>
<name>A0A1R4ESE7_9MICC</name>
<comment type="subunit">
    <text evidence="4 8">Homotetramer.</text>
</comment>
<comment type="similarity">
    <text evidence="3 8">Belongs to the transthyretin family. 5-hydroxyisourate hydrolase subfamily.</text>
</comment>
<proteinExistence type="inferred from homology"/>
<dbReference type="GO" id="GO:0033971">
    <property type="term" value="F:hydroxyisourate hydrolase activity"/>
    <property type="evidence" value="ECO:0007669"/>
    <property type="project" value="UniProtKB-EC"/>
</dbReference>
<feature type="binding site" evidence="7">
    <location>
        <position position="14"/>
    </location>
    <ligand>
        <name>substrate</name>
    </ligand>
</feature>
<evidence type="ECO:0000256" key="7">
    <source>
        <dbReference type="PIRSR" id="PIRSR600895-51"/>
    </source>
</evidence>
<dbReference type="Gene3D" id="2.60.40.180">
    <property type="entry name" value="Transthyretin/hydroxyisourate hydrolase domain"/>
    <property type="match status" value="1"/>
</dbReference>
<accession>A0A1R4ESE7</accession>
<evidence type="ECO:0000256" key="2">
    <source>
        <dbReference type="ARBA" id="ARBA00002704"/>
    </source>
</evidence>
<keyword evidence="5 8" id="KW-0659">Purine metabolism</keyword>
<evidence type="ECO:0000313" key="10">
    <source>
        <dbReference type="EMBL" id="SJM46598.1"/>
    </source>
</evidence>
<reference evidence="10 11" key="1">
    <citation type="submission" date="2017-02" db="EMBL/GenBank/DDBJ databases">
        <authorList>
            <person name="Peterson S.W."/>
        </authorList>
    </citation>
    <scope>NUCLEOTIDE SEQUENCE [LARGE SCALE GENOMIC DNA]</scope>
    <source>
        <strain evidence="10 11">B Ar 00.02</strain>
    </source>
</reference>
<dbReference type="PANTHER" id="PTHR10395">
    <property type="entry name" value="URICASE AND TRANSTHYRETIN-RELATED"/>
    <property type="match status" value="1"/>
</dbReference>